<dbReference type="EMBL" id="JABBJJ010000137">
    <property type="protein sequence ID" value="NMO18432.1"/>
    <property type="molecule type" value="Genomic_DNA"/>
</dbReference>
<evidence type="ECO:0000313" key="2">
    <source>
        <dbReference type="Proteomes" id="UP000518300"/>
    </source>
</evidence>
<comment type="caution">
    <text evidence="1">The sequence shown here is derived from an EMBL/GenBank/DDBJ whole genome shotgun (WGS) entry which is preliminary data.</text>
</comment>
<sequence>MSGQESSTVLPCELRRDGERLFDVSMWCLGRDVLCPEGNLLARRGLVRHPRPEGVEGQSAYTVELPGGGRLTLWGFGVLCECGAAVFVPRDGFAPRILEAVPERPAFRVQELGPWREAGTAGERRAARAGLVSLAGWLSGHEEWVAREVG</sequence>
<keyword evidence="2" id="KW-1185">Reference proteome</keyword>
<name>A0A848LL81_9BACT</name>
<protein>
    <submittedName>
        <fullName evidence="1">Uncharacterized protein</fullName>
    </submittedName>
</protein>
<evidence type="ECO:0000313" key="1">
    <source>
        <dbReference type="EMBL" id="NMO18432.1"/>
    </source>
</evidence>
<gene>
    <name evidence="1" type="ORF">HG543_26740</name>
</gene>
<dbReference type="Proteomes" id="UP000518300">
    <property type="component" value="Unassembled WGS sequence"/>
</dbReference>
<feature type="non-terminal residue" evidence="1">
    <location>
        <position position="150"/>
    </location>
</feature>
<proteinExistence type="predicted"/>
<dbReference type="AlphaFoldDB" id="A0A848LL81"/>
<organism evidence="1 2">
    <name type="scientific">Pyxidicoccus fallax</name>
    <dbReference type="NCBI Taxonomy" id="394095"/>
    <lineage>
        <taxon>Bacteria</taxon>
        <taxon>Pseudomonadati</taxon>
        <taxon>Myxococcota</taxon>
        <taxon>Myxococcia</taxon>
        <taxon>Myxococcales</taxon>
        <taxon>Cystobacterineae</taxon>
        <taxon>Myxococcaceae</taxon>
        <taxon>Pyxidicoccus</taxon>
    </lineage>
</organism>
<accession>A0A848LL81</accession>
<dbReference type="RefSeq" id="WP_169347701.1">
    <property type="nucleotide sequence ID" value="NZ_JABBJJ010000137.1"/>
</dbReference>
<reference evidence="1 2" key="1">
    <citation type="submission" date="2020-04" db="EMBL/GenBank/DDBJ databases">
        <title>Draft genome of Pyxidicoccus fallax type strain.</title>
        <authorList>
            <person name="Whitworth D.E."/>
        </authorList>
    </citation>
    <scope>NUCLEOTIDE SEQUENCE [LARGE SCALE GENOMIC DNA]</scope>
    <source>
        <strain evidence="1 2">DSM 14698</strain>
    </source>
</reference>